<dbReference type="Proteomes" id="UP001055429">
    <property type="component" value="Chromosome"/>
</dbReference>
<keyword evidence="4 5" id="KW-0472">Membrane</keyword>
<keyword evidence="8" id="KW-1185">Reference proteome</keyword>
<evidence type="ECO:0000259" key="6">
    <source>
        <dbReference type="Pfam" id="PF04893"/>
    </source>
</evidence>
<sequence>MTDQPSQPAVDPALVARVKGILLQPRAEWERIDGEFATTQTLFTRYAMILAAIGPVCSLLGGQLLPIFGMRMPITAALVVAVVSYLLSLLGVFLLGLIINALAPSFGSVPSKIQAMKVAVYSWTAAWLAGVFGLIPMLGVLAILGLYSFYLLFVGLPILMKTPEDKKVGYFIVTLILSIVVYFIISAVIGSISMMFVASTAAMSGLAGL</sequence>
<evidence type="ECO:0000256" key="2">
    <source>
        <dbReference type="ARBA" id="ARBA00022692"/>
    </source>
</evidence>
<evidence type="ECO:0000256" key="3">
    <source>
        <dbReference type="ARBA" id="ARBA00022989"/>
    </source>
</evidence>
<keyword evidence="2 5" id="KW-0812">Transmembrane</keyword>
<feature type="transmembrane region" description="Helical" evidence="5">
    <location>
        <begin position="77"/>
        <end position="103"/>
    </location>
</feature>
<name>A0ABY4SIG0_9CAUL</name>
<feature type="transmembrane region" description="Helical" evidence="5">
    <location>
        <begin position="46"/>
        <end position="65"/>
    </location>
</feature>
<dbReference type="InterPro" id="IPR006977">
    <property type="entry name" value="Yip1_dom"/>
</dbReference>
<dbReference type="Pfam" id="PF04893">
    <property type="entry name" value="Yip1"/>
    <property type="match status" value="1"/>
</dbReference>
<comment type="subcellular location">
    <subcellularLocation>
        <location evidence="1">Membrane</location>
        <topology evidence="1">Multi-pass membrane protein</topology>
    </subcellularLocation>
</comment>
<gene>
    <name evidence="7" type="ORF">M8231_09285</name>
</gene>
<evidence type="ECO:0000256" key="4">
    <source>
        <dbReference type="ARBA" id="ARBA00023136"/>
    </source>
</evidence>
<protein>
    <submittedName>
        <fullName evidence="7">YIP1 family protein</fullName>
    </submittedName>
</protein>
<evidence type="ECO:0000256" key="5">
    <source>
        <dbReference type="SAM" id="Phobius"/>
    </source>
</evidence>
<dbReference type="RefSeq" id="WP_249750167.1">
    <property type="nucleotide sequence ID" value="NZ_CP097298.1"/>
</dbReference>
<reference evidence="7" key="1">
    <citation type="submission" date="2022-05" db="EMBL/GenBank/DDBJ databases">
        <title>Brevundimonas albigilva TT17 genome sequence.</title>
        <authorList>
            <person name="Lee K."/>
            <person name="Son H."/>
        </authorList>
    </citation>
    <scope>NUCLEOTIDE SEQUENCE</scope>
    <source>
        <strain evidence="7">TT17</strain>
    </source>
</reference>
<organism evidence="7 8">
    <name type="scientific">Brevundimonas albigilva</name>
    <dbReference type="NCBI Taxonomy" id="1312364"/>
    <lineage>
        <taxon>Bacteria</taxon>
        <taxon>Pseudomonadati</taxon>
        <taxon>Pseudomonadota</taxon>
        <taxon>Alphaproteobacteria</taxon>
        <taxon>Caulobacterales</taxon>
        <taxon>Caulobacteraceae</taxon>
        <taxon>Brevundimonas</taxon>
    </lineage>
</organism>
<accession>A0ABY4SIG0</accession>
<evidence type="ECO:0000313" key="7">
    <source>
        <dbReference type="EMBL" id="URI14023.1"/>
    </source>
</evidence>
<evidence type="ECO:0000313" key="8">
    <source>
        <dbReference type="Proteomes" id="UP001055429"/>
    </source>
</evidence>
<proteinExistence type="predicted"/>
<keyword evidence="3 5" id="KW-1133">Transmembrane helix</keyword>
<feature type="transmembrane region" description="Helical" evidence="5">
    <location>
        <begin position="123"/>
        <end position="156"/>
    </location>
</feature>
<dbReference type="EMBL" id="CP097649">
    <property type="protein sequence ID" value="URI14023.1"/>
    <property type="molecule type" value="Genomic_DNA"/>
</dbReference>
<feature type="transmembrane region" description="Helical" evidence="5">
    <location>
        <begin position="168"/>
        <end position="196"/>
    </location>
</feature>
<evidence type="ECO:0000256" key="1">
    <source>
        <dbReference type="ARBA" id="ARBA00004141"/>
    </source>
</evidence>
<feature type="domain" description="Yip1" evidence="6">
    <location>
        <begin position="19"/>
        <end position="184"/>
    </location>
</feature>